<feature type="region of interest" description="Disordered" evidence="2">
    <location>
        <begin position="582"/>
        <end position="614"/>
    </location>
</feature>
<feature type="region of interest" description="Disordered" evidence="2">
    <location>
        <begin position="388"/>
        <end position="475"/>
    </location>
</feature>
<feature type="region of interest" description="Disordered" evidence="2">
    <location>
        <begin position="1204"/>
        <end position="1237"/>
    </location>
</feature>
<feature type="region of interest" description="Disordered" evidence="2">
    <location>
        <begin position="99"/>
        <end position="126"/>
    </location>
</feature>
<dbReference type="SMART" id="SM00355">
    <property type="entry name" value="ZnF_C2H2"/>
    <property type="match status" value="7"/>
</dbReference>
<dbReference type="EMBL" id="JAKKPZ010000050">
    <property type="protein sequence ID" value="KAI1706142.1"/>
    <property type="molecule type" value="Genomic_DNA"/>
</dbReference>
<reference evidence="4" key="1">
    <citation type="submission" date="2022-01" db="EMBL/GenBank/DDBJ databases">
        <title>Genome Sequence Resource for Two Populations of Ditylenchus destructor, the Migratory Endoparasitic Phytonematode.</title>
        <authorList>
            <person name="Zhang H."/>
            <person name="Lin R."/>
            <person name="Xie B."/>
        </authorList>
    </citation>
    <scope>NUCLEOTIDE SEQUENCE</scope>
    <source>
        <strain evidence="4">BazhouSP</strain>
    </source>
</reference>
<sequence>MQNLAASFPQLPFLGPISSVASGNPAGASNPTTTNANSGSRPDQDAQENGGAGQEQQSQFGMDSANLQQLMLAAASAAANSNVEGNAFQKYYLSQMQSASSTPHIDPGTNPAMGNPAGDMDSGLGQQQSAISQSFFDTLFNPQQSQHPAGMTPQASEMLNSSKMQQMNQNLGNGFGEMTPELLAQIMDMVSGQQQELKPSGHARQMTHGPTHKMSAQSGCSSGDNSTPISPNGQQMNPASSQLFDQLQLLGILGGTSVSNSLNPADLFTSSNSYMNTSSAANSALSQAFNSNNSNSGSDFASLAASLNLNLNGGGASHAPNMDTHNNQAATAAAVQAALLGATSGSFSQANFSGNSPNKSLDSYCEICDKQLCNRYFLKTHKQKKHGIFEDGSTAGSTGSPVKTSFGQSQGSFESDSYAHANSARSTAPTQSHSSVIVSSGQNAGSLDHDSDRHGSGDSSPLAKMPKLSSCSTSSSSSIQHNLMASLMNGTAGVSGNALHALFGGGKSALDFLSSFPGIMGNGHAEQRTPTKSPTEEEQFNVTESGNTVSNACSYCDKEFDSRVNLLQHQILQHGGNSISTTFQRPACGSPLSSSTGATHGGSTSGSSEANLNGNLQSQLGNSFLNNLLPGMPLPFLLPQQLAQFGGDMSSGGVQSPTAQGSQGQTPKLVAKRQYSSTSKNYCDLCKKEVCNKYFLRTHMLKMHNIVIDENKSVIANIDTLEKERSGSISFRCDICQVNMQTRNDLRQHKREAHGLAPTPLLTPPLSGSLQTTPSRKSGIHTALSASGPSMVSQQSQKLMGQRFFGQPVPDNLSDENEQNENDEETKPKIESDENAGTSLAANVEMILNSIAGGKIGAEKALSQVLAQGLASNAQVKKEADGSEDANSMDNNVPSSSASSTFEAANSATSSVSTSTPKCEICGQEFADQVMLKLHHINQHSLGNGNILSLLTQQQQNQLPNDGSDIMQSLTQIALEMAKANHAQNQGSMINNQALAAPVQHTCTHCNRQYKSKLALQNHTKLVHHNFVAKLSPTKKSKRPVISPKKVKKLRSSFTCMKCQRRFSTRAECSEHIIAHLKAEKENENLQNQAFTAPNSQQSLRNTSPAVKSFRSNSFGNGGHQEQDSNNNSASIHACRSLPMERDDEMGEREQIRRMSQPVGIELSRSKPSEFDDNLLCTFIREDLTDEEQDQVLSANHTQLTLSLEMPGAGPTPTSVAGAVGSGSAHPSSSSSSYDDGFLMIDANSEGNDAVDQVVSEIHEERCRRQSHHNIKEEKHSHTPEEQSSDHCEESDTGKMSPENVTPRWSPASVSTHLHLAPPQQCNWPAASAPGVVSQTSPHSGSTSPLSVNLAHTISQMAPFEAYAHPLSSGSSSGTSSTQTTQKPYAHQSFVLKTIHNNNSSSGANNSQLLFDELVAYLPVKAHVQEPVQLTIELHPSPHLDTHVQHL</sequence>
<dbReference type="GO" id="GO:0008270">
    <property type="term" value="F:zinc ion binding"/>
    <property type="evidence" value="ECO:0007669"/>
    <property type="project" value="UniProtKB-KW"/>
</dbReference>
<feature type="domain" description="C2H2-type" evidence="3">
    <location>
        <begin position="1001"/>
        <end position="1024"/>
    </location>
</feature>
<feature type="compositionally biased region" description="Low complexity" evidence="2">
    <location>
        <begin position="756"/>
        <end position="775"/>
    </location>
</feature>
<dbReference type="Gene3D" id="3.30.160.60">
    <property type="entry name" value="Classic Zinc Finger"/>
    <property type="match status" value="2"/>
</dbReference>
<feature type="region of interest" description="Disordered" evidence="2">
    <location>
        <begin position="1144"/>
        <end position="1167"/>
    </location>
</feature>
<feature type="compositionally biased region" description="Low complexity" evidence="2">
    <location>
        <begin position="605"/>
        <end position="614"/>
    </location>
</feature>
<feature type="region of interest" description="Disordered" evidence="2">
    <location>
        <begin position="756"/>
        <end position="836"/>
    </location>
</feature>
<feature type="region of interest" description="Disordered" evidence="2">
    <location>
        <begin position="877"/>
        <end position="902"/>
    </location>
</feature>
<feature type="region of interest" description="Disordered" evidence="2">
    <location>
        <begin position="12"/>
        <end position="59"/>
    </location>
</feature>
<keyword evidence="1" id="KW-0479">Metal-binding</keyword>
<feature type="compositionally biased region" description="Low complexity" evidence="2">
    <location>
        <begin position="1215"/>
        <end position="1233"/>
    </location>
</feature>
<feature type="compositionally biased region" description="Polar residues" evidence="2">
    <location>
        <begin position="784"/>
        <end position="799"/>
    </location>
</feature>
<organism evidence="4 5">
    <name type="scientific">Ditylenchus destructor</name>
    <dbReference type="NCBI Taxonomy" id="166010"/>
    <lineage>
        <taxon>Eukaryota</taxon>
        <taxon>Metazoa</taxon>
        <taxon>Ecdysozoa</taxon>
        <taxon>Nematoda</taxon>
        <taxon>Chromadorea</taxon>
        <taxon>Rhabditida</taxon>
        <taxon>Tylenchina</taxon>
        <taxon>Tylenchomorpha</taxon>
        <taxon>Sphaerularioidea</taxon>
        <taxon>Anguinidae</taxon>
        <taxon>Anguininae</taxon>
        <taxon>Ditylenchus</taxon>
    </lineage>
</organism>
<feature type="region of interest" description="Disordered" evidence="2">
    <location>
        <begin position="1260"/>
        <end position="1347"/>
    </location>
</feature>
<feature type="compositionally biased region" description="Polar residues" evidence="2">
    <location>
        <begin position="1091"/>
        <end position="1115"/>
    </location>
</feature>
<feature type="region of interest" description="Disordered" evidence="2">
    <location>
        <begin position="1091"/>
        <end position="1130"/>
    </location>
</feature>
<feature type="region of interest" description="Disordered" evidence="2">
    <location>
        <begin position="648"/>
        <end position="671"/>
    </location>
</feature>
<proteinExistence type="predicted"/>
<evidence type="ECO:0000313" key="5">
    <source>
        <dbReference type="Proteomes" id="UP001201812"/>
    </source>
</evidence>
<feature type="compositionally biased region" description="Acidic residues" evidence="2">
    <location>
        <begin position="813"/>
        <end position="824"/>
    </location>
</feature>
<dbReference type="InterPro" id="IPR013087">
    <property type="entry name" value="Znf_C2H2_type"/>
</dbReference>
<feature type="compositionally biased region" description="Polar residues" evidence="2">
    <location>
        <begin position="423"/>
        <end position="444"/>
    </location>
</feature>
<dbReference type="PROSITE" id="PS00028">
    <property type="entry name" value="ZINC_FINGER_C2H2_1"/>
    <property type="match status" value="6"/>
</dbReference>
<evidence type="ECO:0000259" key="3">
    <source>
        <dbReference type="PROSITE" id="PS50157"/>
    </source>
</evidence>
<feature type="compositionally biased region" description="Polar residues" evidence="2">
    <location>
        <begin position="214"/>
        <end position="238"/>
    </location>
</feature>
<feature type="compositionally biased region" description="Polar residues" evidence="2">
    <location>
        <begin position="652"/>
        <end position="666"/>
    </location>
</feature>
<comment type="caution">
    <text evidence="4">The sequence shown here is derived from an EMBL/GenBank/DDBJ whole genome shotgun (WGS) entry which is preliminary data.</text>
</comment>
<feature type="domain" description="C2H2-type" evidence="3">
    <location>
        <begin position="731"/>
        <end position="754"/>
    </location>
</feature>
<feature type="compositionally biased region" description="Polar residues" evidence="2">
    <location>
        <begin position="885"/>
        <end position="902"/>
    </location>
</feature>
<name>A0AAD4MWI5_9BILA</name>
<evidence type="ECO:0000256" key="1">
    <source>
        <dbReference type="PROSITE-ProRule" id="PRU00042"/>
    </source>
</evidence>
<dbReference type="PROSITE" id="PS50157">
    <property type="entry name" value="ZINC_FINGER_C2H2_2"/>
    <property type="match status" value="4"/>
</dbReference>
<evidence type="ECO:0000256" key="2">
    <source>
        <dbReference type="SAM" id="MobiDB-lite"/>
    </source>
</evidence>
<feature type="domain" description="C2H2-type" evidence="3">
    <location>
        <begin position="1054"/>
        <end position="1081"/>
    </location>
</feature>
<dbReference type="PANTHER" id="PTHR21190">
    <property type="entry name" value="GH10077P"/>
    <property type="match status" value="1"/>
</dbReference>
<keyword evidence="5" id="KW-1185">Reference proteome</keyword>
<feature type="region of interest" description="Disordered" evidence="2">
    <location>
        <begin position="193"/>
        <end position="238"/>
    </location>
</feature>
<feature type="compositionally biased region" description="Polar residues" evidence="2">
    <location>
        <begin position="1333"/>
        <end position="1347"/>
    </location>
</feature>
<feature type="compositionally biased region" description="Basic and acidic residues" evidence="2">
    <location>
        <begin position="447"/>
        <end position="456"/>
    </location>
</feature>
<evidence type="ECO:0000313" key="4">
    <source>
        <dbReference type="EMBL" id="KAI1706142.1"/>
    </source>
</evidence>
<accession>A0AAD4MWI5</accession>
<keyword evidence="1" id="KW-0863">Zinc-finger</keyword>
<gene>
    <name evidence="4" type="ORF">DdX_13183</name>
</gene>
<feature type="compositionally biased region" description="Polar residues" evidence="2">
    <location>
        <begin position="394"/>
        <end position="415"/>
    </location>
</feature>
<feature type="compositionally biased region" description="Polar residues" evidence="2">
    <location>
        <begin position="19"/>
        <end position="41"/>
    </location>
</feature>
<dbReference type="PANTHER" id="PTHR21190:SF1">
    <property type="entry name" value="GH10077P"/>
    <property type="match status" value="1"/>
</dbReference>
<protein>
    <submittedName>
        <fullName evidence="4">Zinc finger, C2H2 type family protein</fullName>
    </submittedName>
</protein>
<feature type="domain" description="C2H2-type" evidence="3">
    <location>
        <begin position="551"/>
        <end position="579"/>
    </location>
</feature>
<keyword evidence="1" id="KW-0862">Zinc</keyword>
<feature type="compositionally biased region" description="Basic and acidic residues" evidence="2">
    <location>
        <begin position="1260"/>
        <end position="1293"/>
    </location>
</feature>
<dbReference type="Proteomes" id="UP001201812">
    <property type="component" value="Unassembled WGS sequence"/>
</dbReference>
<dbReference type="FunFam" id="3.30.160.60:FF:002852">
    <property type="entry name" value="Dorsal Intercalation and Elongation defect"/>
    <property type="match status" value="1"/>
</dbReference>